<dbReference type="AlphaFoldDB" id="A0A7G2C147"/>
<dbReference type="SUPFAM" id="SSF54529">
    <property type="entry name" value="Mitochondrial glycoprotein MAM33-like"/>
    <property type="match status" value="1"/>
</dbReference>
<reference evidence="1 2" key="1">
    <citation type="submission" date="2020-08" db="EMBL/GenBank/DDBJ databases">
        <authorList>
            <person name="Newling K."/>
            <person name="Davey J."/>
            <person name="Forrester S."/>
        </authorList>
    </citation>
    <scope>NUCLEOTIDE SEQUENCE [LARGE SCALE GENOMIC DNA]</scope>
    <source>
        <strain evidence="2">Crithidia deanei Carvalho (ATCC PRA-265)</strain>
    </source>
</reference>
<protein>
    <recommendedName>
        <fullName evidence="3">Mitochondrial glycoprotein</fullName>
    </recommendedName>
</protein>
<dbReference type="EMBL" id="LR877145">
    <property type="protein sequence ID" value="CAD2212921.1"/>
    <property type="molecule type" value="Genomic_DNA"/>
</dbReference>
<proteinExistence type="predicted"/>
<gene>
    <name evidence="1" type="ORF">ADEAN_000035700</name>
</gene>
<name>A0A7G2C147_9TRYP</name>
<dbReference type="VEuPathDB" id="TriTrypDB:ADEAN_000035700"/>
<sequence length="299" mass="34563">MRSFRAALPKLLSLPLSRRHQGSQATQEEEERDWILYQGDKYGEGNYQLFRPLYKELCDEVRREYYAKPPPPLETKEPAWVGGEGKAEDNGRWTTRYSRAHNTLVFTRPAMPRAGLGRVAAYATVELKNPDKLNDVLLFADWFPMEVFVERKNIVLHFSIAANEGGMHMRNVRAYDATAAPTEADVDWLELLMDGTTLEAAVVRHEHFYDGPCLLHLELDLQGELYDVMQDHGVHLEWVRWAASWVFYAEHLRYTRWGLDLLETLIPTAVQGPEEDFLLEAERELLDEPVEDWLPAHAL</sequence>
<organism evidence="1 2">
    <name type="scientific">Angomonas deanei</name>
    <dbReference type="NCBI Taxonomy" id="59799"/>
    <lineage>
        <taxon>Eukaryota</taxon>
        <taxon>Discoba</taxon>
        <taxon>Euglenozoa</taxon>
        <taxon>Kinetoplastea</taxon>
        <taxon>Metakinetoplastina</taxon>
        <taxon>Trypanosomatida</taxon>
        <taxon>Trypanosomatidae</taxon>
        <taxon>Strigomonadinae</taxon>
        <taxon>Angomonas</taxon>
    </lineage>
</organism>
<dbReference type="InterPro" id="IPR036561">
    <property type="entry name" value="MAM33_sf"/>
</dbReference>
<dbReference type="Proteomes" id="UP000515908">
    <property type="component" value="Chromosome 01"/>
</dbReference>
<dbReference type="Gene3D" id="3.10.280.10">
    <property type="entry name" value="Mitochondrial glycoprotein"/>
    <property type="match status" value="1"/>
</dbReference>
<evidence type="ECO:0000313" key="2">
    <source>
        <dbReference type="Proteomes" id="UP000515908"/>
    </source>
</evidence>
<evidence type="ECO:0000313" key="1">
    <source>
        <dbReference type="EMBL" id="CAD2212921.1"/>
    </source>
</evidence>
<keyword evidence="2" id="KW-1185">Reference proteome</keyword>
<evidence type="ECO:0008006" key="3">
    <source>
        <dbReference type="Google" id="ProtNLM"/>
    </source>
</evidence>
<accession>A0A7G2C147</accession>